<dbReference type="Pfam" id="PF13614">
    <property type="entry name" value="AAA_31"/>
    <property type="match status" value="1"/>
</dbReference>
<accession>A0A0F4I6L7</accession>
<sequence>RFGDRLHLLPACTDAFLLDVRLSTVRAREAALERALAPVESDYDVILIDCPPSLGLSMDAAIYYGRRRDTEQPGASG</sequence>
<name>A0A0F4I6L7_9ACTN</name>
<dbReference type="EMBL" id="JZWV01001759">
    <property type="protein sequence ID" value="KJY16381.1"/>
    <property type="molecule type" value="Genomic_DNA"/>
</dbReference>
<comment type="caution">
    <text evidence="2">The sequence shown here is derived from an EMBL/GenBank/DDBJ whole genome shotgun (WGS) entry which is preliminary data.</text>
</comment>
<dbReference type="AlphaFoldDB" id="A0A0F4I6L7"/>
<dbReference type="InterPro" id="IPR050678">
    <property type="entry name" value="DNA_Partitioning_ATPase"/>
</dbReference>
<dbReference type="PANTHER" id="PTHR13696:SF99">
    <property type="entry name" value="COBYRINIC ACID AC-DIAMIDE SYNTHASE"/>
    <property type="match status" value="1"/>
</dbReference>
<evidence type="ECO:0000259" key="1">
    <source>
        <dbReference type="Pfam" id="PF13614"/>
    </source>
</evidence>
<dbReference type="PANTHER" id="PTHR13696">
    <property type="entry name" value="P-LOOP CONTAINING NUCLEOSIDE TRIPHOSPHATE HYDROLASE"/>
    <property type="match status" value="1"/>
</dbReference>
<dbReference type="SUPFAM" id="SSF52540">
    <property type="entry name" value="P-loop containing nucleoside triphosphate hydrolases"/>
    <property type="match status" value="1"/>
</dbReference>
<dbReference type="GO" id="GO:0016740">
    <property type="term" value="F:transferase activity"/>
    <property type="evidence" value="ECO:0007669"/>
    <property type="project" value="UniProtKB-KW"/>
</dbReference>
<reference evidence="2 3" key="1">
    <citation type="submission" date="2015-02" db="EMBL/GenBank/DDBJ databases">
        <authorList>
            <person name="Ju K.-S."/>
            <person name="Doroghazi J.R."/>
            <person name="Metcalf W."/>
        </authorList>
    </citation>
    <scope>NUCLEOTIDE SEQUENCE [LARGE SCALE GENOMIC DNA]</scope>
    <source>
        <strain evidence="2 3">NRRL ISP-5550</strain>
    </source>
</reference>
<keyword evidence="2" id="KW-0808">Transferase</keyword>
<evidence type="ECO:0000313" key="2">
    <source>
        <dbReference type="EMBL" id="KJY16381.1"/>
    </source>
</evidence>
<keyword evidence="3" id="KW-1185">Reference proteome</keyword>
<feature type="non-terminal residue" evidence="2">
    <location>
        <position position="77"/>
    </location>
</feature>
<dbReference type="InterPro" id="IPR027417">
    <property type="entry name" value="P-loop_NTPase"/>
</dbReference>
<gene>
    <name evidence="2" type="ORF">VR44_40480</name>
</gene>
<evidence type="ECO:0000313" key="3">
    <source>
        <dbReference type="Proteomes" id="UP000033551"/>
    </source>
</evidence>
<dbReference type="Gene3D" id="3.40.50.300">
    <property type="entry name" value="P-loop containing nucleotide triphosphate hydrolases"/>
    <property type="match status" value="1"/>
</dbReference>
<dbReference type="RefSeq" id="WP_045952702.1">
    <property type="nucleotide sequence ID" value="NZ_JZWV01001759.1"/>
</dbReference>
<proteinExistence type="predicted"/>
<feature type="non-terminal residue" evidence="2">
    <location>
        <position position="1"/>
    </location>
</feature>
<feature type="domain" description="AAA" evidence="1">
    <location>
        <begin position="6"/>
        <end position="63"/>
    </location>
</feature>
<protein>
    <submittedName>
        <fullName evidence="2">Phosphopantetheine--protein transferase</fullName>
    </submittedName>
</protein>
<organism evidence="2 3">
    <name type="scientific">Streptomyces katrae</name>
    <dbReference type="NCBI Taxonomy" id="68223"/>
    <lineage>
        <taxon>Bacteria</taxon>
        <taxon>Bacillati</taxon>
        <taxon>Actinomycetota</taxon>
        <taxon>Actinomycetes</taxon>
        <taxon>Kitasatosporales</taxon>
        <taxon>Streptomycetaceae</taxon>
        <taxon>Streptomyces</taxon>
    </lineage>
</organism>
<dbReference type="Proteomes" id="UP000033551">
    <property type="component" value="Unassembled WGS sequence"/>
</dbReference>
<dbReference type="OrthoDB" id="4141202at2"/>
<dbReference type="InterPro" id="IPR025669">
    <property type="entry name" value="AAA_dom"/>
</dbReference>